<protein>
    <submittedName>
        <fullName evidence="2">Uncharacterized protein</fullName>
    </submittedName>
</protein>
<evidence type="ECO:0000256" key="1">
    <source>
        <dbReference type="SAM" id="MobiDB-lite"/>
    </source>
</evidence>
<dbReference type="AlphaFoldDB" id="A0A6L2K1V9"/>
<gene>
    <name evidence="2" type="ORF">Tci_015319</name>
</gene>
<evidence type="ECO:0000313" key="2">
    <source>
        <dbReference type="EMBL" id="GEU43341.1"/>
    </source>
</evidence>
<comment type="caution">
    <text evidence="2">The sequence shown here is derived from an EMBL/GenBank/DDBJ whole genome shotgun (WGS) entry which is preliminary data.</text>
</comment>
<sequence length="179" mass="20298">MDNGFLNERGVKKKETSGQYGQNCANTSKVNDAYSDNNDGVVMNAMRFDANIIVPESVLTAKIHDINCQMLDECFMNDTRSIWHSSYFTTMIEIDAHRMMIDTLVAVVPKLNDIGYTRVTICIEYEWKPHRCGTSAVFGHTLDTCTNAQKEALRKDVDTCIDGFEVVKNVDRIDNNKTR</sequence>
<proteinExistence type="predicted"/>
<feature type="region of interest" description="Disordered" evidence="1">
    <location>
        <begin position="1"/>
        <end position="21"/>
    </location>
</feature>
<name>A0A6L2K1V9_TANCI</name>
<dbReference type="EMBL" id="BKCJ010001696">
    <property type="protein sequence ID" value="GEU43341.1"/>
    <property type="molecule type" value="Genomic_DNA"/>
</dbReference>
<reference evidence="2" key="1">
    <citation type="journal article" date="2019" name="Sci. Rep.">
        <title>Draft genome of Tanacetum cinerariifolium, the natural source of mosquito coil.</title>
        <authorList>
            <person name="Yamashiro T."/>
            <person name="Shiraishi A."/>
            <person name="Satake H."/>
            <person name="Nakayama K."/>
        </authorList>
    </citation>
    <scope>NUCLEOTIDE SEQUENCE</scope>
</reference>
<accession>A0A6L2K1V9</accession>
<organism evidence="2">
    <name type="scientific">Tanacetum cinerariifolium</name>
    <name type="common">Dalmatian daisy</name>
    <name type="synonym">Chrysanthemum cinerariifolium</name>
    <dbReference type="NCBI Taxonomy" id="118510"/>
    <lineage>
        <taxon>Eukaryota</taxon>
        <taxon>Viridiplantae</taxon>
        <taxon>Streptophyta</taxon>
        <taxon>Embryophyta</taxon>
        <taxon>Tracheophyta</taxon>
        <taxon>Spermatophyta</taxon>
        <taxon>Magnoliopsida</taxon>
        <taxon>eudicotyledons</taxon>
        <taxon>Gunneridae</taxon>
        <taxon>Pentapetalae</taxon>
        <taxon>asterids</taxon>
        <taxon>campanulids</taxon>
        <taxon>Asterales</taxon>
        <taxon>Asteraceae</taxon>
        <taxon>Asteroideae</taxon>
        <taxon>Anthemideae</taxon>
        <taxon>Anthemidinae</taxon>
        <taxon>Tanacetum</taxon>
    </lineage>
</organism>